<organism evidence="3 4">
    <name type="scientific">Paenibacillus mangrovi</name>
    <dbReference type="NCBI Taxonomy" id="2931978"/>
    <lineage>
        <taxon>Bacteria</taxon>
        <taxon>Bacillati</taxon>
        <taxon>Bacillota</taxon>
        <taxon>Bacilli</taxon>
        <taxon>Bacillales</taxon>
        <taxon>Paenibacillaceae</taxon>
        <taxon>Paenibacillus</taxon>
    </lineage>
</organism>
<protein>
    <submittedName>
        <fullName evidence="3">YheC/YheD family protein</fullName>
    </submittedName>
</protein>
<name>A0A9X2B5N6_9BACL</name>
<evidence type="ECO:0000256" key="1">
    <source>
        <dbReference type="PROSITE-ProRule" id="PRU00409"/>
    </source>
</evidence>
<dbReference type="Pfam" id="PF14398">
    <property type="entry name" value="ATPgrasp_YheCD"/>
    <property type="match status" value="1"/>
</dbReference>
<accession>A0A9X2B5N6</accession>
<evidence type="ECO:0000313" key="3">
    <source>
        <dbReference type="EMBL" id="MCJ8012917.1"/>
    </source>
</evidence>
<dbReference type="AlphaFoldDB" id="A0A9X2B5N6"/>
<dbReference type="InterPro" id="IPR026838">
    <property type="entry name" value="YheC/D"/>
</dbReference>
<dbReference type="RefSeq" id="WP_244725733.1">
    <property type="nucleotide sequence ID" value="NZ_JALIRP010000005.1"/>
</dbReference>
<dbReference type="PROSITE" id="PS50975">
    <property type="entry name" value="ATP_GRASP"/>
    <property type="match status" value="1"/>
</dbReference>
<comment type="caution">
    <text evidence="3">The sequence shown here is derived from an EMBL/GenBank/DDBJ whole genome shotgun (WGS) entry which is preliminary data.</text>
</comment>
<keyword evidence="1" id="KW-0547">Nucleotide-binding</keyword>
<feature type="domain" description="ATP-grasp" evidence="2">
    <location>
        <begin position="14"/>
        <end position="239"/>
    </location>
</feature>
<evidence type="ECO:0000259" key="2">
    <source>
        <dbReference type="PROSITE" id="PS50975"/>
    </source>
</evidence>
<dbReference type="EMBL" id="JALIRP010000005">
    <property type="protein sequence ID" value="MCJ8012917.1"/>
    <property type="molecule type" value="Genomic_DNA"/>
</dbReference>
<dbReference type="Gene3D" id="3.30.470.20">
    <property type="entry name" value="ATP-grasp fold, B domain"/>
    <property type="match status" value="1"/>
</dbReference>
<sequence>MGLGKMNKYYVMLKHPALRRYLPKTRWMTASRTLRMLKAYPSVFIKPNHGSGGGGIIRAKRLSRGYEVRSGSSQKIVGRSRSALKAIHSYRSSRHQYLVQKGLRLAKYHGVIFDIRIYMQKPKHTWMIAGMVARVAAPHKFVTNYHKGGHAAPLHRVLFSLFHHDQAKAKACLRKIEKLSMIIAKTLNKRYPLRELGVDLAIDEDGHIWIIEANSRPGHMLFYQLSDHSMIRTIMKNKQRIRK</sequence>
<gene>
    <name evidence="3" type="ORF">MUG84_14360</name>
</gene>
<dbReference type="SUPFAM" id="SSF56059">
    <property type="entry name" value="Glutathione synthetase ATP-binding domain-like"/>
    <property type="match status" value="1"/>
</dbReference>
<dbReference type="InterPro" id="IPR011761">
    <property type="entry name" value="ATP-grasp"/>
</dbReference>
<proteinExistence type="predicted"/>
<dbReference type="Proteomes" id="UP001139347">
    <property type="component" value="Unassembled WGS sequence"/>
</dbReference>
<keyword evidence="1" id="KW-0067">ATP-binding</keyword>
<dbReference type="GO" id="GO:0046872">
    <property type="term" value="F:metal ion binding"/>
    <property type="evidence" value="ECO:0007669"/>
    <property type="project" value="InterPro"/>
</dbReference>
<keyword evidence="4" id="KW-1185">Reference proteome</keyword>
<dbReference type="GO" id="GO:0005524">
    <property type="term" value="F:ATP binding"/>
    <property type="evidence" value="ECO:0007669"/>
    <property type="project" value="UniProtKB-UniRule"/>
</dbReference>
<reference evidence="3" key="1">
    <citation type="submission" date="2022-04" db="EMBL/GenBank/DDBJ databases">
        <title>Paenibacillus mangrovi sp. nov., a novel endophytic bacterium isolated from bark of Kandelia candel.</title>
        <authorList>
            <person name="Tuo L."/>
        </authorList>
    </citation>
    <scope>NUCLEOTIDE SEQUENCE</scope>
    <source>
        <strain evidence="3">KQZ6P-2</strain>
    </source>
</reference>
<evidence type="ECO:0000313" key="4">
    <source>
        <dbReference type="Proteomes" id="UP001139347"/>
    </source>
</evidence>